<sequence>MSIFDGYRREERKRTEPGDYRVSIVGVEEKESQAGNPMLVVAIQPNGSDIRINHYIVKNEYFNRNLTDLFDSFGIEEGNYETLSWIGAVGGAKLREDKDGYLKVQYFLSPEKQDKLPPWEGDLPERQKIHSVSGSFEELTEEDLPF</sequence>
<reference evidence="1 2" key="1">
    <citation type="submission" date="2022-06" db="EMBL/GenBank/DDBJ databases">
        <title>Isolation of gut microbiota from human fecal samples.</title>
        <authorList>
            <person name="Pamer E.G."/>
            <person name="Barat B."/>
            <person name="Waligurski E."/>
            <person name="Medina S."/>
            <person name="Paddock L."/>
            <person name="Mostad J."/>
        </authorList>
    </citation>
    <scope>NUCLEOTIDE SEQUENCE [LARGE SCALE GENOMIC DNA]</scope>
    <source>
        <strain evidence="1 2">DFI.9.73</strain>
    </source>
</reference>
<proteinExistence type="predicted"/>
<name>A0ABT1S0F4_9FIRM</name>
<dbReference type="RefSeq" id="WP_066866541.1">
    <property type="nucleotide sequence ID" value="NZ_CABKVV010000014.1"/>
</dbReference>
<gene>
    <name evidence="1" type="ORF">NE695_10780</name>
</gene>
<comment type="caution">
    <text evidence="1">The sequence shown here is derived from an EMBL/GenBank/DDBJ whole genome shotgun (WGS) entry which is preliminary data.</text>
</comment>
<accession>A0ABT1S0F4</accession>
<dbReference type="GeneID" id="90533442"/>
<dbReference type="Pfam" id="PF05037">
    <property type="entry name" value="DUF669"/>
    <property type="match status" value="1"/>
</dbReference>
<evidence type="ECO:0000313" key="1">
    <source>
        <dbReference type="EMBL" id="MCQ4840394.1"/>
    </source>
</evidence>
<evidence type="ECO:0000313" key="2">
    <source>
        <dbReference type="Proteomes" id="UP001524473"/>
    </source>
</evidence>
<dbReference type="InterPro" id="IPR007731">
    <property type="entry name" value="DUF669"/>
</dbReference>
<protein>
    <submittedName>
        <fullName evidence="1">DUF669 domain-containing protein</fullName>
    </submittedName>
</protein>
<dbReference type="EMBL" id="JANFZH010000023">
    <property type="protein sequence ID" value="MCQ4840394.1"/>
    <property type="molecule type" value="Genomic_DNA"/>
</dbReference>
<keyword evidence="2" id="KW-1185">Reference proteome</keyword>
<dbReference type="Proteomes" id="UP001524473">
    <property type="component" value="Unassembled WGS sequence"/>
</dbReference>
<organism evidence="1 2">
    <name type="scientific">Neglectibacter timonensis</name>
    <dbReference type="NCBI Taxonomy" id="1776382"/>
    <lineage>
        <taxon>Bacteria</taxon>
        <taxon>Bacillati</taxon>
        <taxon>Bacillota</taxon>
        <taxon>Clostridia</taxon>
        <taxon>Eubacteriales</taxon>
        <taxon>Oscillospiraceae</taxon>
        <taxon>Neglectibacter</taxon>
    </lineage>
</organism>